<dbReference type="Proteomes" id="UP001235094">
    <property type="component" value="Unassembled WGS sequence"/>
</dbReference>
<sequence length="108" mass="11248">MRSALILGGALALAVSALNASGPPVMPLHERMAVLASSGCTADIVCDLRAADLGLDPVLLGMPDDALYAACLKGAEPACLYLEAQHRAQCADDMDHDDCAVFRDEPSH</sequence>
<keyword evidence="1" id="KW-0732">Signal</keyword>
<evidence type="ECO:0000256" key="1">
    <source>
        <dbReference type="SAM" id="SignalP"/>
    </source>
</evidence>
<keyword evidence="3" id="KW-1185">Reference proteome</keyword>
<accession>A0ABU0LQE6</accession>
<comment type="caution">
    <text evidence="2">The sequence shown here is derived from an EMBL/GenBank/DDBJ whole genome shotgun (WGS) entry which is preliminary data.</text>
</comment>
<gene>
    <name evidence="2" type="ORF">QOZ99_001789</name>
</gene>
<proteinExistence type="predicted"/>
<organism evidence="2 3">
    <name type="scientific">Ancylobacter amanitiformis</name>
    <dbReference type="NCBI Taxonomy" id="217069"/>
    <lineage>
        <taxon>Bacteria</taxon>
        <taxon>Pseudomonadati</taxon>
        <taxon>Pseudomonadota</taxon>
        <taxon>Alphaproteobacteria</taxon>
        <taxon>Hyphomicrobiales</taxon>
        <taxon>Xanthobacteraceae</taxon>
        <taxon>Ancylobacter</taxon>
    </lineage>
</organism>
<dbReference type="EMBL" id="JAUSVR010000004">
    <property type="protein sequence ID" value="MDQ0510901.1"/>
    <property type="molecule type" value="Genomic_DNA"/>
</dbReference>
<feature type="chain" id="PRO_5047062350" description="DUF3551 domain-containing protein" evidence="1">
    <location>
        <begin position="21"/>
        <end position="108"/>
    </location>
</feature>
<protein>
    <recommendedName>
        <fullName evidence="4">DUF3551 domain-containing protein</fullName>
    </recommendedName>
</protein>
<evidence type="ECO:0000313" key="3">
    <source>
        <dbReference type="Proteomes" id="UP001235094"/>
    </source>
</evidence>
<evidence type="ECO:0000313" key="2">
    <source>
        <dbReference type="EMBL" id="MDQ0510901.1"/>
    </source>
</evidence>
<name>A0ABU0LQE6_9HYPH</name>
<feature type="signal peptide" evidence="1">
    <location>
        <begin position="1"/>
        <end position="20"/>
    </location>
</feature>
<evidence type="ECO:0008006" key="4">
    <source>
        <dbReference type="Google" id="ProtNLM"/>
    </source>
</evidence>
<dbReference type="RefSeq" id="WP_306889616.1">
    <property type="nucleotide sequence ID" value="NZ_JAUSVR010000004.1"/>
</dbReference>
<reference evidence="2 3" key="1">
    <citation type="submission" date="2023-07" db="EMBL/GenBank/DDBJ databases">
        <title>Genomic Encyclopedia of Type Strains, Phase IV (KMG-IV): sequencing the most valuable type-strain genomes for metagenomic binning, comparative biology and taxonomic classification.</title>
        <authorList>
            <person name="Goeker M."/>
        </authorList>
    </citation>
    <scope>NUCLEOTIDE SEQUENCE [LARGE SCALE GENOMIC DNA]</scope>
    <source>
        <strain evidence="2 3">DSM 15561</strain>
    </source>
</reference>